<evidence type="ECO:0000313" key="1">
    <source>
        <dbReference type="EMBL" id="SFR96017.1"/>
    </source>
</evidence>
<dbReference type="RefSeq" id="WP_131819226.1">
    <property type="nucleotide sequence ID" value="NZ_FOZG01000002.1"/>
</dbReference>
<dbReference type="EMBL" id="FOZG01000002">
    <property type="protein sequence ID" value="SFR96017.1"/>
    <property type="molecule type" value="Genomic_DNA"/>
</dbReference>
<gene>
    <name evidence="1" type="ORF">SAMN05192580_1904</name>
</gene>
<sequence>MILDPTPAPAGLMRANATMIRGVDSLSGRLAGAREADNLISGYAQARLFGNNLRELDAFLAVLLDQAASCLGAGVVDRRRMAQRRNTHGRLSAMMDLLGADSPFDPRLCAVGAVRDCLHARGGRVSGGGHPAPALALHRLGAGMQDGAILLSAGSLLSIYAMYRAVSEQLVDAVGAWRGGDIDFSRRNAHLSCAIVACDGF</sequence>
<proteinExistence type="predicted"/>
<keyword evidence="2" id="KW-1185">Reference proteome</keyword>
<dbReference type="AlphaFoldDB" id="A0A1I6KXV2"/>
<evidence type="ECO:0000313" key="2">
    <source>
        <dbReference type="Proteomes" id="UP000198824"/>
    </source>
</evidence>
<organism evidence="1 2">
    <name type="scientific">Sphingomonas jatrophae</name>
    <dbReference type="NCBI Taxonomy" id="1166337"/>
    <lineage>
        <taxon>Bacteria</taxon>
        <taxon>Pseudomonadati</taxon>
        <taxon>Pseudomonadota</taxon>
        <taxon>Alphaproteobacteria</taxon>
        <taxon>Sphingomonadales</taxon>
        <taxon>Sphingomonadaceae</taxon>
        <taxon>Sphingomonas</taxon>
    </lineage>
</organism>
<reference evidence="1 2" key="1">
    <citation type="submission" date="2016-10" db="EMBL/GenBank/DDBJ databases">
        <authorList>
            <person name="de Groot N.N."/>
        </authorList>
    </citation>
    <scope>NUCLEOTIDE SEQUENCE [LARGE SCALE GENOMIC DNA]</scope>
    <source>
        <strain evidence="1 2">S5-249</strain>
    </source>
</reference>
<dbReference type="STRING" id="1166337.SAMN05192580_1904"/>
<dbReference type="Proteomes" id="UP000198824">
    <property type="component" value="Unassembled WGS sequence"/>
</dbReference>
<protein>
    <submittedName>
        <fullName evidence="1">Uncharacterized protein</fullName>
    </submittedName>
</protein>
<accession>A0A1I6KXV2</accession>
<name>A0A1I6KXV2_9SPHN</name>
<dbReference type="OrthoDB" id="7471908at2"/>